<keyword evidence="2" id="KW-1185">Reference proteome</keyword>
<protein>
    <submittedName>
        <fullName evidence="1">(African queen) hypothetical protein</fullName>
    </submittedName>
</protein>
<organism evidence="1 2">
    <name type="scientific">Danaus chrysippus</name>
    <name type="common">African queen</name>
    <dbReference type="NCBI Taxonomy" id="151541"/>
    <lineage>
        <taxon>Eukaryota</taxon>
        <taxon>Metazoa</taxon>
        <taxon>Ecdysozoa</taxon>
        <taxon>Arthropoda</taxon>
        <taxon>Hexapoda</taxon>
        <taxon>Insecta</taxon>
        <taxon>Pterygota</taxon>
        <taxon>Neoptera</taxon>
        <taxon>Endopterygota</taxon>
        <taxon>Lepidoptera</taxon>
        <taxon>Glossata</taxon>
        <taxon>Ditrysia</taxon>
        <taxon>Papilionoidea</taxon>
        <taxon>Nymphalidae</taxon>
        <taxon>Danainae</taxon>
        <taxon>Danaini</taxon>
        <taxon>Danaina</taxon>
        <taxon>Danaus</taxon>
        <taxon>Anosia</taxon>
    </lineage>
</organism>
<evidence type="ECO:0000313" key="2">
    <source>
        <dbReference type="Proteomes" id="UP000789524"/>
    </source>
</evidence>
<proteinExistence type="predicted"/>
<comment type="caution">
    <text evidence="1">The sequence shown here is derived from an EMBL/GenBank/DDBJ whole genome shotgun (WGS) entry which is preliminary data.</text>
</comment>
<reference evidence="1" key="1">
    <citation type="submission" date="2021-09" db="EMBL/GenBank/DDBJ databases">
        <authorList>
            <person name="Martin H S."/>
        </authorList>
    </citation>
    <scope>NUCLEOTIDE SEQUENCE</scope>
</reference>
<dbReference type="AlphaFoldDB" id="A0A8J2QMY3"/>
<evidence type="ECO:0000313" key="1">
    <source>
        <dbReference type="EMBL" id="CAG9565635.1"/>
    </source>
</evidence>
<sequence length="249" mass="26357">MFVRKDKKSLLEAREGVSSRTAVRATDLHHPPPRGRDVIFLSPPPAVAIVRGVCRSISRYLSLRSLLGHLPTSTPQARVYITRPPSPDTPPQITAYKANFIGTCMQYAQGARIAAQTSQIALISEPAAYLAQVRASFESFSAVRLEPCATSVRHVRPPGPPDLGPPDPAPAFIQALAHDVRAASNLNSRRLRDASAASAAPDLMNREWGSGPPARGVLGAPGGSWGVVGGDRTATASSARISDARVACT</sequence>
<dbReference type="Proteomes" id="UP000789524">
    <property type="component" value="Unassembled WGS sequence"/>
</dbReference>
<dbReference type="OrthoDB" id="7484060at2759"/>
<dbReference type="EMBL" id="CAKASE010000054">
    <property type="protein sequence ID" value="CAG9565635.1"/>
    <property type="molecule type" value="Genomic_DNA"/>
</dbReference>
<accession>A0A8J2QMY3</accession>
<name>A0A8J2QMY3_9NEOP</name>
<gene>
    <name evidence="1" type="ORF">DCHRY22_LOCUS6436</name>
</gene>